<evidence type="ECO:0000313" key="1">
    <source>
        <dbReference type="EMBL" id="MBB6331190.1"/>
    </source>
</evidence>
<protein>
    <submittedName>
        <fullName evidence="1">Uncharacterized protein</fullName>
    </submittedName>
</protein>
<comment type="caution">
    <text evidence="1">The sequence shown here is derived from an EMBL/GenBank/DDBJ whole genome shotgun (WGS) entry which is preliminary data.</text>
</comment>
<keyword evidence="2" id="KW-1185">Reference proteome</keyword>
<reference evidence="1 2" key="1">
    <citation type="submission" date="2020-08" db="EMBL/GenBank/DDBJ databases">
        <title>Functional genomics of gut bacteria from endangered species of beetles.</title>
        <authorList>
            <person name="Carlos-Shanley C."/>
        </authorList>
    </citation>
    <scope>NUCLEOTIDE SEQUENCE [LARGE SCALE GENOMIC DNA]</scope>
    <source>
        <strain evidence="1 2">S00068</strain>
    </source>
</reference>
<gene>
    <name evidence="1" type="ORF">HNP24_002140</name>
</gene>
<accession>A0ABR6PZN2</accession>
<proteinExistence type="predicted"/>
<name>A0ABR6PZN2_9FLAO</name>
<dbReference type="Proteomes" id="UP000587367">
    <property type="component" value="Unassembled WGS sequence"/>
</dbReference>
<sequence length="77" mass="8717">MVLDKTDKKTYDLVDSVDFILMKSYRSSATFNFIGDKIFASYSLSVKILCAFAYTNKIFYLILSIHSIPLISVSFSA</sequence>
<organism evidence="1 2">
    <name type="scientific">Chryseobacterium sediminis</name>
    <dbReference type="NCBI Taxonomy" id="1679494"/>
    <lineage>
        <taxon>Bacteria</taxon>
        <taxon>Pseudomonadati</taxon>
        <taxon>Bacteroidota</taxon>
        <taxon>Flavobacteriia</taxon>
        <taxon>Flavobacteriales</taxon>
        <taxon>Weeksellaceae</taxon>
        <taxon>Chryseobacterium group</taxon>
        <taxon>Chryseobacterium</taxon>
    </lineage>
</organism>
<dbReference type="EMBL" id="JACHKS010000001">
    <property type="protein sequence ID" value="MBB6331190.1"/>
    <property type="molecule type" value="Genomic_DNA"/>
</dbReference>
<evidence type="ECO:0000313" key="2">
    <source>
        <dbReference type="Proteomes" id="UP000587367"/>
    </source>
</evidence>